<organism evidence="4 5">
    <name type="scientific">Kyrpidia spormannii</name>
    <dbReference type="NCBI Taxonomy" id="2055160"/>
    <lineage>
        <taxon>Bacteria</taxon>
        <taxon>Bacillati</taxon>
        <taxon>Bacillota</taxon>
        <taxon>Bacilli</taxon>
        <taxon>Bacillales</taxon>
        <taxon>Alicyclobacillaceae</taxon>
        <taxon>Kyrpidia</taxon>
    </lineage>
</organism>
<dbReference type="InterPro" id="IPR001279">
    <property type="entry name" value="Metallo-B-lactamas"/>
</dbReference>
<dbReference type="GO" id="GO:0016787">
    <property type="term" value="F:hydrolase activity"/>
    <property type="evidence" value="ECO:0007669"/>
    <property type="project" value="UniProtKB-UniRule"/>
</dbReference>
<evidence type="ECO:0000313" key="5">
    <source>
        <dbReference type="Proteomes" id="UP000231932"/>
    </source>
</evidence>
<evidence type="ECO:0000259" key="3">
    <source>
        <dbReference type="SMART" id="SM00849"/>
    </source>
</evidence>
<evidence type="ECO:0000313" key="4">
    <source>
        <dbReference type="EMBL" id="ATY85590.1"/>
    </source>
</evidence>
<dbReference type="InterPro" id="IPR036866">
    <property type="entry name" value="RibonucZ/Hydroxyglut_hydro"/>
</dbReference>
<keyword evidence="1 2" id="KW-0378">Hydrolase</keyword>
<dbReference type="InterPro" id="IPR050114">
    <property type="entry name" value="UPF0173_UPF0282_UlaG_hydrolase"/>
</dbReference>
<dbReference type="Proteomes" id="UP000231932">
    <property type="component" value="Chromosome"/>
</dbReference>
<dbReference type="KEGG" id="kyr:CVV65_12175"/>
<dbReference type="InterPro" id="IPR022877">
    <property type="entry name" value="UPF0173"/>
</dbReference>
<gene>
    <name evidence="4" type="ORF">CVV65_12175</name>
</gene>
<evidence type="ECO:0000256" key="2">
    <source>
        <dbReference type="HAMAP-Rule" id="MF_00457"/>
    </source>
</evidence>
<proteinExistence type="inferred from homology"/>
<dbReference type="EMBL" id="CP024955">
    <property type="protein sequence ID" value="ATY85590.1"/>
    <property type="molecule type" value="Genomic_DNA"/>
</dbReference>
<dbReference type="SMART" id="SM00849">
    <property type="entry name" value="Lactamase_B"/>
    <property type="match status" value="1"/>
</dbReference>
<dbReference type="AlphaFoldDB" id="A0A2K8NAE7"/>
<dbReference type="PANTHER" id="PTHR43546">
    <property type="entry name" value="UPF0173 METAL-DEPENDENT HYDROLASE MJ1163-RELATED"/>
    <property type="match status" value="1"/>
</dbReference>
<comment type="similarity">
    <text evidence="2">Belongs to the UPF0173 family.</text>
</comment>
<protein>
    <recommendedName>
        <fullName evidence="2">UPF0173 metal-dependent hydrolase CVV65_12175</fullName>
    </recommendedName>
</protein>
<sequence>MKLVYHGHACFEVEADGKRVIIDPFLSGSPVSKIKPEDVQVDAVLLTHGHGDHLGDAIAIAKRLNVPIIAPFELAAYCAKKGAQVHGMHLGGSHQFDFGKVKLTLAFHGAGIEDEDGVHEGGNPCGYLVTMGGRTFYHAGDTALFGDMKLIGDRHTIDAAALPIGDNFTMGPEDALYAVELLRPRTVIPMHYNTFPLIAQDVQAFASAVRGKGFTCQVLEVEGSLEI</sequence>
<keyword evidence="5" id="KW-1185">Reference proteome</keyword>
<dbReference type="Pfam" id="PF12706">
    <property type="entry name" value="Lactamase_B_2"/>
    <property type="match status" value="1"/>
</dbReference>
<feature type="domain" description="Metallo-beta-lactamase" evidence="3">
    <location>
        <begin position="7"/>
        <end position="191"/>
    </location>
</feature>
<dbReference type="PANTHER" id="PTHR43546:SF3">
    <property type="entry name" value="UPF0173 METAL-DEPENDENT HYDROLASE MJ1163"/>
    <property type="match status" value="1"/>
</dbReference>
<dbReference type="Gene3D" id="3.60.15.10">
    <property type="entry name" value="Ribonuclease Z/Hydroxyacylglutathione hydrolase-like"/>
    <property type="match status" value="1"/>
</dbReference>
<reference evidence="5" key="1">
    <citation type="submission" date="2017-11" db="EMBL/GenBank/DDBJ databases">
        <title>Complete Genome Sequence of Kyrpidia sp. Strain EA-1, a thermophilic, hydrogen-oxidizing Bacterium, isolated from the Azores.</title>
        <authorList>
            <person name="Reiner J.E."/>
            <person name="Lapp C.J."/>
            <person name="Bunk B."/>
            <person name="Gescher J."/>
        </authorList>
    </citation>
    <scope>NUCLEOTIDE SEQUENCE [LARGE SCALE GENOMIC DNA]</scope>
    <source>
        <strain evidence="5">EA-1</strain>
    </source>
</reference>
<dbReference type="SUPFAM" id="SSF56281">
    <property type="entry name" value="Metallo-hydrolase/oxidoreductase"/>
    <property type="match status" value="1"/>
</dbReference>
<evidence type="ECO:0000256" key="1">
    <source>
        <dbReference type="ARBA" id="ARBA00022801"/>
    </source>
</evidence>
<dbReference type="OrthoDB" id="9789133at2"/>
<name>A0A2K8NAE7_9BACL</name>
<dbReference type="RefSeq" id="WP_100668357.1">
    <property type="nucleotide sequence ID" value="NZ_CP024955.1"/>
</dbReference>
<accession>A0A2K8NAE7</accession>
<dbReference type="NCBIfam" id="NF001911">
    <property type="entry name" value="PRK00685.1"/>
    <property type="match status" value="1"/>
</dbReference>
<dbReference type="HAMAP" id="MF_00457">
    <property type="entry name" value="UPF0173"/>
    <property type="match status" value="1"/>
</dbReference>